<evidence type="ECO:0000313" key="8">
    <source>
        <dbReference type="Proteomes" id="UP001062165"/>
    </source>
</evidence>
<organism evidence="7 8">
    <name type="scientific">Reichenbachiella carrageenanivorans</name>
    <dbReference type="NCBI Taxonomy" id="2979869"/>
    <lineage>
        <taxon>Bacteria</taxon>
        <taxon>Pseudomonadati</taxon>
        <taxon>Bacteroidota</taxon>
        <taxon>Cytophagia</taxon>
        <taxon>Cytophagales</taxon>
        <taxon>Reichenbachiellaceae</taxon>
        <taxon>Reichenbachiella</taxon>
    </lineage>
</organism>
<feature type="transmembrane region" description="Helical" evidence="6">
    <location>
        <begin position="68"/>
        <end position="91"/>
    </location>
</feature>
<name>A0ABY6D4J8_9BACT</name>
<dbReference type="RefSeq" id="WP_263052796.1">
    <property type="nucleotide sequence ID" value="NZ_CP106735.1"/>
</dbReference>
<proteinExistence type="inferred from homology"/>
<evidence type="ECO:0000256" key="3">
    <source>
        <dbReference type="ARBA" id="ARBA00022692"/>
    </source>
</evidence>
<evidence type="ECO:0000256" key="2">
    <source>
        <dbReference type="ARBA" id="ARBA00009773"/>
    </source>
</evidence>
<gene>
    <name evidence="7" type="ORF">N7E81_08135</name>
</gene>
<feature type="transmembrane region" description="Helical" evidence="6">
    <location>
        <begin position="306"/>
        <end position="331"/>
    </location>
</feature>
<keyword evidence="8" id="KW-1185">Reference proteome</keyword>
<dbReference type="Pfam" id="PF01594">
    <property type="entry name" value="AI-2E_transport"/>
    <property type="match status" value="1"/>
</dbReference>
<keyword evidence="3 6" id="KW-0812">Transmembrane</keyword>
<dbReference type="InterPro" id="IPR002549">
    <property type="entry name" value="AI-2E-like"/>
</dbReference>
<reference evidence="7" key="1">
    <citation type="submission" date="2022-10" db="EMBL/GenBank/DDBJ databases">
        <title>Comparative genomics and taxonomic characterization of three novel marine species of genus Reichenbachiella exhibiting antioxidant and polysaccharide degradation activities.</title>
        <authorList>
            <person name="Muhammad N."/>
            <person name="Lee Y.-J."/>
            <person name="Ko J."/>
            <person name="Kim S.-G."/>
        </authorList>
    </citation>
    <scope>NUCLEOTIDE SEQUENCE</scope>
    <source>
        <strain evidence="7">Wsw4-B4</strain>
    </source>
</reference>
<evidence type="ECO:0000313" key="7">
    <source>
        <dbReference type="EMBL" id="UXX81067.1"/>
    </source>
</evidence>
<feature type="transmembrane region" description="Helical" evidence="6">
    <location>
        <begin position="267"/>
        <end position="286"/>
    </location>
</feature>
<feature type="transmembrane region" description="Helical" evidence="6">
    <location>
        <begin position="12"/>
        <end position="31"/>
    </location>
</feature>
<evidence type="ECO:0000256" key="1">
    <source>
        <dbReference type="ARBA" id="ARBA00004141"/>
    </source>
</evidence>
<feature type="transmembrane region" description="Helical" evidence="6">
    <location>
        <begin position="37"/>
        <end position="56"/>
    </location>
</feature>
<evidence type="ECO:0000256" key="6">
    <source>
        <dbReference type="SAM" id="Phobius"/>
    </source>
</evidence>
<sequence length="366" mass="41339">MSALNSTKTPDLAKITYLLLSTVAVVMILYYTEEYVIPFIVAMLIWFIIHEAREYLVRIPYIRNKVPVWLQSTFSFLVMNVILFVVGKLLYTSMSNLSENLEEYQTNLVQAMQELNGLVGVDVASHMTNYVKNSDFTQFIGMMIDTATTLFGDAFLILIYLIFLLVEETVFDKKMEAFYPSDSIRKKKFALLNKMDRNIGRYLLLKTFVSFITGLLSYAVLFFLNIDSPFFWAMMIFVLNYIPTVGSLIATLFPAFFAILQFGELAPFGYVLVSVGVIQVIVGNIIEPKMMGNSLNMSSLVVILSLTIWGAIWGVMGMILSVPITVMMIIVCEEIPSLKFVAVALSENGELSTDYTQAELEDHPIV</sequence>
<dbReference type="Proteomes" id="UP001062165">
    <property type="component" value="Chromosome"/>
</dbReference>
<accession>A0ABY6D4J8</accession>
<evidence type="ECO:0000256" key="4">
    <source>
        <dbReference type="ARBA" id="ARBA00022989"/>
    </source>
</evidence>
<keyword evidence="4 6" id="KW-1133">Transmembrane helix</keyword>
<dbReference type="EMBL" id="CP106735">
    <property type="protein sequence ID" value="UXX81067.1"/>
    <property type="molecule type" value="Genomic_DNA"/>
</dbReference>
<protein>
    <submittedName>
        <fullName evidence="7">AI-2E family transporter</fullName>
    </submittedName>
</protein>
<comment type="similarity">
    <text evidence="2">Belongs to the autoinducer-2 exporter (AI-2E) (TC 2.A.86) family.</text>
</comment>
<dbReference type="PANTHER" id="PTHR21716:SF64">
    <property type="entry name" value="AI-2 TRANSPORT PROTEIN TQSA"/>
    <property type="match status" value="1"/>
</dbReference>
<dbReference type="PANTHER" id="PTHR21716">
    <property type="entry name" value="TRANSMEMBRANE PROTEIN"/>
    <property type="match status" value="1"/>
</dbReference>
<comment type="subcellular location">
    <subcellularLocation>
        <location evidence="1">Membrane</location>
        <topology evidence="1">Multi-pass membrane protein</topology>
    </subcellularLocation>
</comment>
<evidence type="ECO:0000256" key="5">
    <source>
        <dbReference type="ARBA" id="ARBA00023136"/>
    </source>
</evidence>
<keyword evidence="5 6" id="KW-0472">Membrane</keyword>
<feature type="transmembrane region" description="Helical" evidence="6">
    <location>
        <begin position="139"/>
        <end position="166"/>
    </location>
</feature>
<feature type="transmembrane region" description="Helical" evidence="6">
    <location>
        <begin position="230"/>
        <end position="260"/>
    </location>
</feature>
<feature type="transmembrane region" description="Helical" evidence="6">
    <location>
        <begin position="203"/>
        <end position="224"/>
    </location>
</feature>